<organism evidence="2 3">
    <name type="scientific">Riccia fluitans</name>
    <dbReference type="NCBI Taxonomy" id="41844"/>
    <lineage>
        <taxon>Eukaryota</taxon>
        <taxon>Viridiplantae</taxon>
        <taxon>Streptophyta</taxon>
        <taxon>Embryophyta</taxon>
        <taxon>Marchantiophyta</taxon>
        <taxon>Marchantiopsida</taxon>
        <taxon>Marchantiidae</taxon>
        <taxon>Marchantiales</taxon>
        <taxon>Ricciaceae</taxon>
        <taxon>Riccia</taxon>
    </lineage>
</organism>
<evidence type="ECO:0000256" key="1">
    <source>
        <dbReference type="SAM" id="MobiDB-lite"/>
    </source>
</evidence>
<evidence type="ECO:0000313" key="2">
    <source>
        <dbReference type="EMBL" id="KAL2631882.1"/>
    </source>
</evidence>
<feature type="region of interest" description="Disordered" evidence="1">
    <location>
        <begin position="34"/>
        <end position="54"/>
    </location>
</feature>
<evidence type="ECO:0000313" key="3">
    <source>
        <dbReference type="Proteomes" id="UP001605036"/>
    </source>
</evidence>
<gene>
    <name evidence="2" type="ORF">R1flu_016568</name>
</gene>
<keyword evidence="3" id="KW-1185">Reference proteome</keyword>
<proteinExistence type="predicted"/>
<protein>
    <submittedName>
        <fullName evidence="2">Uncharacterized protein</fullName>
    </submittedName>
</protein>
<dbReference type="AlphaFoldDB" id="A0ABD1YR35"/>
<sequence length="103" mass="11490">MVLRSVGPTEQTGQCRTSLRLPVTRMTLTLTKSSWPRGRLDPAGSRRSGVSDRSTTFGYRSYCLTLKSEFSVDSTRTFPGISTGEKRCYWISDTQPLGALMTF</sequence>
<reference evidence="2 3" key="1">
    <citation type="submission" date="2024-09" db="EMBL/GenBank/DDBJ databases">
        <title>Chromosome-scale assembly of Riccia fluitans.</title>
        <authorList>
            <person name="Paukszto L."/>
            <person name="Sawicki J."/>
            <person name="Karawczyk K."/>
            <person name="Piernik-Szablinska J."/>
            <person name="Szczecinska M."/>
            <person name="Mazdziarz M."/>
        </authorList>
    </citation>
    <scope>NUCLEOTIDE SEQUENCE [LARGE SCALE GENOMIC DNA]</scope>
    <source>
        <strain evidence="2">Rf_01</strain>
        <tissue evidence="2">Aerial parts of the thallus</tissue>
    </source>
</reference>
<comment type="caution">
    <text evidence="2">The sequence shown here is derived from an EMBL/GenBank/DDBJ whole genome shotgun (WGS) entry which is preliminary data.</text>
</comment>
<accession>A0ABD1YR35</accession>
<dbReference type="EMBL" id="JBHFFA010000004">
    <property type="protein sequence ID" value="KAL2631882.1"/>
    <property type="molecule type" value="Genomic_DNA"/>
</dbReference>
<dbReference type="Proteomes" id="UP001605036">
    <property type="component" value="Unassembled WGS sequence"/>
</dbReference>
<name>A0ABD1YR35_9MARC</name>